<evidence type="ECO:0000313" key="3">
    <source>
        <dbReference type="Proteomes" id="UP001207918"/>
    </source>
</evidence>
<dbReference type="SUPFAM" id="SSF54966">
    <property type="entry name" value="RuBisCO, large subunit, small (N-terminal) domain"/>
    <property type="match status" value="1"/>
</dbReference>
<dbReference type="PANTHER" id="PTHR42704">
    <property type="entry name" value="RIBULOSE BISPHOSPHATE CARBOXYLASE"/>
    <property type="match status" value="1"/>
</dbReference>
<dbReference type="Pfam" id="PF00016">
    <property type="entry name" value="RuBisCO_large"/>
    <property type="match status" value="1"/>
</dbReference>
<dbReference type="Proteomes" id="UP001207918">
    <property type="component" value="Unassembled WGS sequence"/>
</dbReference>
<name>A0ABT3PME6_9BACT</name>
<evidence type="ECO:0000313" key="2">
    <source>
        <dbReference type="EMBL" id="MCW9707120.1"/>
    </source>
</evidence>
<proteinExistence type="predicted"/>
<feature type="domain" description="Ribulose bisphosphate carboxylase large subunit C-terminal" evidence="1">
    <location>
        <begin position="114"/>
        <end position="283"/>
    </location>
</feature>
<organism evidence="2 3">
    <name type="scientific">Fodinibius salsisoli</name>
    <dbReference type="NCBI Taxonomy" id="2820877"/>
    <lineage>
        <taxon>Bacteria</taxon>
        <taxon>Pseudomonadati</taxon>
        <taxon>Balneolota</taxon>
        <taxon>Balneolia</taxon>
        <taxon>Balneolales</taxon>
        <taxon>Balneolaceae</taxon>
        <taxon>Fodinibius</taxon>
    </lineage>
</organism>
<sequence length="368" mass="40741">MATFAVTYLLAVQKGEGVDKKIEQICLEQSAELPRKVLSKSIIDEVVGRPRGREQVADGRFKVVIEWPLANIGKEDIIQFLNLLYGNVSLQPGIQVVDVEWSALSEFFAGPQFGIEGIRSRYQITGRPMSATALKPLGSSSQKLADLAQQFARGGIDIIKDDHGIMDQKYAPFEERLTSCVSTLKEVAQKRGRKTYYFPNITAEAWEAEERYLRAAELGADGVLICPHITGLATMHRLARREEQLPIMAHPAFSGQLTMNELQGFAPSFLYGQLWRALGADFVIYPNTGGRFSYSLAQCKAINNCSRSSDLPFSPSWPTPAGGISVEKVRHWRNEYGPDTCLLIGGSLYKYAGGPEEAAKVFSKQLID</sequence>
<reference evidence="2 3" key="1">
    <citation type="submission" date="2021-03" db="EMBL/GenBank/DDBJ databases">
        <title>Aliifodinibius sp. nov., a new bacterium isolated from saline soil.</title>
        <authorList>
            <person name="Galisteo C."/>
            <person name="De La Haba R."/>
            <person name="Sanchez-Porro C."/>
            <person name="Ventosa A."/>
        </authorList>
    </citation>
    <scope>NUCLEOTIDE SEQUENCE [LARGE SCALE GENOMIC DNA]</scope>
    <source>
        <strain evidence="2 3">1BSP15-2V2</strain>
    </source>
</reference>
<dbReference type="SFLD" id="SFLDS00014">
    <property type="entry name" value="RuBisCO"/>
    <property type="match status" value="1"/>
</dbReference>
<dbReference type="SUPFAM" id="SSF51649">
    <property type="entry name" value="RuBisCo, C-terminal domain"/>
    <property type="match status" value="1"/>
</dbReference>
<dbReference type="InterPro" id="IPR000685">
    <property type="entry name" value="RuBisCO_lsu_C"/>
</dbReference>
<keyword evidence="3" id="KW-1185">Reference proteome</keyword>
<dbReference type="Gene3D" id="3.30.70.150">
    <property type="entry name" value="RuBisCO large subunit, N-terminal domain"/>
    <property type="match status" value="1"/>
</dbReference>
<evidence type="ECO:0000259" key="1">
    <source>
        <dbReference type="Pfam" id="PF00016"/>
    </source>
</evidence>
<dbReference type="InterPro" id="IPR036422">
    <property type="entry name" value="RuBisCO_lsu_N_sf"/>
</dbReference>
<accession>A0ABT3PME6</accession>
<dbReference type="RefSeq" id="WP_265765876.1">
    <property type="nucleotide sequence ID" value="NZ_JAGGJA010000005.1"/>
</dbReference>
<dbReference type="InterPro" id="IPR036376">
    <property type="entry name" value="RuBisCO_lsu_C_sf"/>
</dbReference>
<comment type="caution">
    <text evidence="2">The sequence shown here is derived from an EMBL/GenBank/DDBJ whole genome shotgun (WGS) entry which is preliminary data.</text>
</comment>
<gene>
    <name evidence="2" type="ORF">J6I44_09640</name>
</gene>
<dbReference type="Gene3D" id="3.20.20.110">
    <property type="entry name" value="Ribulose bisphosphate carboxylase, large subunit, C-terminal domain"/>
    <property type="match status" value="1"/>
</dbReference>
<dbReference type="InterPro" id="IPR033966">
    <property type="entry name" value="RuBisCO"/>
</dbReference>
<dbReference type="PANTHER" id="PTHR42704:SF17">
    <property type="entry name" value="RIBULOSE BISPHOSPHATE CARBOXYLASE LARGE CHAIN"/>
    <property type="match status" value="1"/>
</dbReference>
<protein>
    <recommendedName>
        <fullName evidence="1">Ribulose bisphosphate carboxylase large subunit C-terminal domain-containing protein</fullName>
    </recommendedName>
</protein>
<dbReference type="EMBL" id="JAGGJA010000005">
    <property type="protein sequence ID" value="MCW9707120.1"/>
    <property type="molecule type" value="Genomic_DNA"/>
</dbReference>
<dbReference type="SFLD" id="SFLDG00301">
    <property type="entry name" value="RuBisCO-like_proteins"/>
    <property type="match status" value="1"/>
</dbReference>